<evidence type="ECO:0000313" key="9">
    <source>
        <dbReference type="EMBL" id="RZF36700.1"/>
    </source>
</evidence>
<evidence type="ECO:0000256" key="6">
    <source>
        <dbReference type="SAM" id="MobiDB-lite"/>
    </source>
</evidence>
<dbReference type="OrthoDB" id="10067624at2759"/>
<keyword evidence="10" id="KW-1185">Reference proteome</keyword>
<evidence type="ECO:0000256" key="5">
    <source>
        <dbReference type="SAM" id="Coils"/>
    </source>
</evidence>
<feature type="coiled-coil region" evidence="5">
    <location>
        <begin position="196"/>
        <end position="265"/>
    </location>
</feature>
<dbReference type="GO" id="GO:0017022">
    <property type="term" value="F:myosin binding"/>
    <property type="evidence" value="ECO:0007669"/>
    <property type="project" value="TreeGrafter"/>
</dbReference>
<evidence type="ECO:0000259" key="7">
    <source>
        <dbReference type="SMART" id="SM01423"/>
    </source>
</evidence>
<comment type="caution">
    <text evidence="9">The sequence shown here is derived from an EMBL/GenBank/DDBJ whole genome shotgun (WGS) entry which is preliminary data.</text>
</comment>
<keyword evidence="4" id="KW-0496">Mitochondrion</keyword>
<comment type="similarity">
    <text evidence="2">Belongs to the milton family.</text>
</comment>
<dbReference type="AlphaFoldDB" id="A0A482WUJ4"/>
<feature type="coiled-coil region" evidence="5">
    <location>
        <begin position="122"/>
        <end position="159"/>
    </location>
</feature>
<evidence type="ECO:0000256" key="2">
    <source>
        <dbReference type="ARBA" id="ARBA00007007"/>
    </source>
</evidence>
<dbReference type="Pfam" id="PF04849">
    <property type="entry name" value="HAP1_N"/>
    <property type="match status" value="1"/>
</dbReference>
<dbReference type="SMART" id="SM01424">
    <property type="entry name" value="HAP1_N"/>
    <property type="match status" value="1"/>
</dbReference>
<evidence type="ECO:0008006" key="11">
    <source>
        <dbReference type="Google" id="ProtNLM"/>
    </source>
</evidence>
<accession>A0A482WUJ4</accession>
<gene>
    <name evidence="9" type="ORF">LSTR_LSTR010561</name>
</gene>
<dbReference type="GO" id="GO:0005739">
    <property type="term" value="C:mitochondrion"/>
    <property type="evidence" value="ECO:0007669"/>
    <property type="project" value="UniProtKB-SubCell"/>
</dbReference>
<dbReference type="InterPro" id="IPR051946">
    <property type="entry name" value="Intracell_Traff-Reg"/>
</dbReference>
<organism evidence="9 10">
    <name type="scientific">Laodelphax striatellus</name>
    <name type="common">Small brown planthopper</name>
    <name type="synonym">Delphax striatella</name>
    <dbReference type="NCBI Taxonomy" id="195883"/>
    <lineage>
        <taxon>Eukaryota</taxon>
        <taxon>Metazoa</taxon>
        <taxon>Ecdysozoa</taxon>
        <taxon>Arthropoda</taxon>
        <taxon>Hexapoda</taxon>
        <taxon>Insecta</taxon>
        <taxon>Pterygota</taxon>
        <taxon>Neoptera</taxon>
        <taxon>Paraneoptera</taxon>
        <taxon>Hemiptera</taxon>
        <taxon>Auchenorrhyncha</taxon>
        <taxon>Fulgoroidea</taxon>
        <taxon>Delphacidae</taxon>
        <taxon>Criomorphinae</taxon>
        <taxon>Laodelphax</taxon>
    </lineage>
</organism>
<protein>
    <recommendedName>
        <fullName evidence="11">HAP1 N-terminal domain-containing protein</fullName>
    </recommendedName>
</protein>
<dbReference type="Proteomes" id="UP000291343">
    <property type="component" value="Unassembled WGS sequence"/>
</dbReference>
<evidence type="ECO:0000256" key="4">
    <source>
        <dbReference type="ARBA" id="ARBA00023128"/>
    </source>
</evidence>
<keyword evidence="3 5" id="KW-0175">Coiled coil</keyword>
<name>A0A482WUJ4_LAOST</name>
<feature type="coiled-coil region" evidence="5">
    <location>
        <begin position="16"/>
        <end position="57"/>
    </location>
</feature>
<feature type="region of interest" description="Disordered" evidence="6">
    <location>
        <begin position="344"/>
        <end position="438"/>
    </location>
</feature>
<dbReference type="InterPro" id="IPR006933">
    <property type="entry name" value="HAP1_N"/>
</dbReference>
<dbReference type="GO" id="GO:0006605">
    <property type="term" value="P:protein targeting"/>
    <property type="evidence" value="ECO:0007669"/>
    <property type="project" value="TreeGrafter"/>
</dbReference>
<evidence type="ECO:0000259" key="8">
    <source>
        <dbReference type="SMART" id="SM01424"/>
    </source>
</evidence>
<feature type="compositionally biased region" description="Low complexity" evidence="6">
    <location>
        <begin position="370"/>
        <end position="395"/>
    </location>
</feature>
<reference evidence="9 10" key="1">
    <citation type="journal article" date="2017" name="Gigascience">
        <title>Genome sequence of the small brown planthopper, Laodelphax striatellus.</title>
        <authorList>
            <person name="Zhu J."/>
            <person name="Jiang F."/>
            <person name="Wang X."/>
            <person name="Yang P."/>
            <person name="Bao Y."/>
            <person name="Zhao W."/>
            <person name="Wang W."/>
            <person name="Lu H."/>
            <person name="Wang Q."/>
            <person name="Cui N."/>
            <person name="Li J."/>
            <person name="Chen X."/>
            <person name="Luo L."/>
            <person name="Yu J."/>
            <person name="Kang L."/>
            <person name="Cui F."/>
        </authorList>
    </citation>
    <scope>NUCLEOTIDE SEQUENCE [LARGE SCALE GENOMIC DNA]</scope>
    <source>
        <strain evidence="9">Lst14</strain>
    </source>
</reference>
<dbReference type="SMART" id="SM01423">
    <property type="entry name" value="Milton"/>
    <property type="match status" value="1"/>
</dbReference>
<feature type="compositionally biased region" description="Low complexity" evidence="6">
    <location>
        <begin position="344"/>
        <end position="356"/>
    </location>
</feature>
<sequence>MNKKKEKDIELTARIGKELLAHNQKLESNVATLESELRAANEKITQLAHELTKKTELIQILTNDVEEFGSEATDCMGKATHAITHFVGQMVPCCHSKTFTLSQLQHYSISVFSFFKATVINFEVLQHRISRLEEENVSLRKEACQLAAATDECEEQERRLMSDLSAQLSLVRGDLSSVASDADKWRDQSVQYKTLADSLQERLTVAEQKLTGVTKENEELSCLVTLSRGTQSELAGELVEVKERYQEVLSLLQEAQEGLKRQRKRGTPQARGGPLFPALHSSTATALLPQPAATSLLLQQHDSLQSELECSLFSELSLDSGIGAGAGSVPSYRKVFETVRCASGGSSLSGSTAGSSPIPPMARLGGGGPMMSSRMAASTMMTSSMSSQQSRMSSGSGSGAHLARTRRLDSVGGSDSEGSEDLTYLTGSRPGASATATPNDLEAALRRLTPSAIQARRAALGSDLMGADSGDIRTPDSIMSTGSSHNSFSQMSWKMPDKLKIVKPL</sequence>
<dbReference type="GO" id="GO:0047496">
    <property type="term" value="P:vesicle transport along microtubule"/>
    <property type="evidence" value="ECO:0007669"/>
    <property type="project" value="TreeGrafter"/>
</dbReference>
<dbReference type="SMR" id="A0A482WUJ4"/>
<dbReference type="PANTHER" id="PTHR15751:SF12">
    <property type="entry name" value="TRAFFICKING KINESIN-BINDING PROTEIN MILT"/>
    <property type="match status" value="1"/>
</dbReference>
<feature type="domain" description="Trafficking kinesin-binding protein C-terminal" evidence="7">
    <location>
        <begin position="346"/>
        <end position="505"/>
    </location>
</feature>
<comment type="subcellular location">
    <subcellularLocation>
        <location evidence="1">Mitochondrion</location>
    </subcellularLocation>
</comment>
<dbReference type="STRING" id="195883.A0A482WUJ4"/>
<dbReference type="PANTHER" id="PTHR15751">
    <property type="entry name" value="TRAFFICKING KINESIN-BINDING PROTEIN"/>
    <property type="match status" value="1"/>
</dbReference>
<evidence type="ECO:0000313" key="10">
    <source>
        <dbReference type="Proteomes" id="UP000291343"/>
    </source>
</evidence>
<evidence type="ECO:0000256" key="3">
    <source>
        <dbReference type="ARBA" id="ARBA00023054"/>
    </source>
</evidence>
<dbReference type="GO" id="GO:0048311">
    <property type="term" value="P:mitochondrion distribution"/>
    <property type="evidence" value="ECO:0007669"/>
    <property type="project" value="TreeGrafter"/>
</dbReference>
<feature type="domain" description="HAP1 N-terminal" evidence="8">
    <location>
        <begin position="1"/>
        <end position="265"/>
    </location>
</feature>
<proteinExistence type="inferred from homology"/>
<dbReference type="GO" id="GO:0031410">
    <property type="term" value="C:cytoplasmic vesicle"/>
    <property type="evidence" value="ECO:0007669"/>
    <property type="project" value="TreeGrafter"/>
</dbReference>
<dbReference type="EMBL" id="QKKF02026002">
    <property type="protein sequence ID" value="RZF36700.1"/>
    <property type="molecule type" value="Genomic_DNA"/>
</dbReference>
<evidence type="ECO:0000256" key="1">
    <source>
        <dbReference type="ARBA" id="ARBA00004173"/>
    </source>
</evidence>
<dbReference type="InterPro" id="IPR022154">
    <property type="entry name" value="TRAK1/2_C"/>
</dbReference>
<dbReference type="Pfam" id="PF12448">
    <property type="entry name" value="Milton"/>
    <property type="match status" value="1"/>
</dbReference>
<dbReference type="InParanoid" id="A0A482WUJ4"/>